<keyword evidence="4" id="KW-0547">Nucleotide-binding</keyword>
<dbReference type="Gene3D" id="3.40.50.300">
    <property type="entry name" value="P-loop containing nucleotide triphosphate hydrolases"/>
    <property type="match status" value="1"/>
</dbReference>
<dbReference type="KEGG" id="arev:RVR_187"/>
<dbReference type="InterPro" id="IPR027417">
    <property type="entry name" value="P-loop_NTPase"/>
</dbReference>
<keyword evidence="6" id="KW-0046">Antibiotic resistance</keyword>
<keyword evidence="3" id="KW-0813">Transport</keyword>
<name>A0A7U3UMN6_9ACTN</name>
<comment type="similarity">
    <text evidence="2">Belongs to the ABC transporter superfamily.</text>
</comment>
<feature type="region of interest" description="Disordered" evidence="7">
    <location>
        <begin position="230"/>
        <end position="257"/>
    </location>
</feature>
<evidence type="ECO:0000313" key="10">
    <source>
        <dbReference type="Proteomes" id="UP000595703"/>
    </source>
</evidence>
<evidence type="ECO:0000256" key="1">
    <source>
        <dbReference type="ARBA" id="ARBA00004202"/>
    </source>
</evidence>
<gene>
    <name evidence="9" type="ORF">RVR_187</name>
</gene>
<dbReference type="EMBL" id="AP018365">
    <property type="protein sequence ID" value="BBA95358.1"/>
    <property type="molecule type" value="Genomic_DNA"/>
</dbReference>
<comment type="subcellular location">
    <subcellularLocation>
        <location evidence="1">Cell membrane</location>
        <topology evidence="1">Peripheral membrane protein</topology>
    </subcellularLocation>
</comment>
<reference evidence="9 10" key="1">
    <citation type="journal article" date="2010" name="J. Bacteriol.">
        <title>Biochemical characterization of a novel indole prenyltransferase from Streptomyces sp. SN-593.</title>
        <authorList>
            <person name="Takahashi S."/>
            <person name="Takagi H."/>
            <person name="Toyoda A."/>
            <person name="Uramoto M."/>
            <person name="Nogawa T."/>
            <person name="Ueki M."/>
            <person name="Sakaki Y."/>
            <person name="Osada H."/>
        </authorList>
    </citation>
    <scope>NUCLEOTIDE SEQUENCE [LARGE SCALE GENOMIC DNA]</scope>
    <source>
        <strain evidence="9 10">SN-593</strain>
    </source>
</reference>
<dbReference type="GO" id="GO:0005886">
    <property type="term" value="C:plasma membrane"/>
    <property type="evidence" value="ECO:0007669"/>
    <property type="project" value="UniProtKB-SubCell"/>
</dbReference>
<dbReference type="PROSITE" id="PS50893">
    <property type="entry name" value="ABC_TRANSPORTER_2"/>
    <property type="match status" value="1"/>
</dbReference>
<dbReference type="AlphaFoldDB" id="A0A7U3UMN6"/>
<evidence type="ECO:0000256" key="3">
    <source>
        <dbReference type="ARBA" id="ARBA00022448"/>
    </source>
</evidence>
<evidence type="ECO:0000256" key="7">
    <source>
        <dbReference type="SAM" id="MobiDB-lite"/>
    </source>
</evidence>
<feature type="domain" description="ABC transporter" evidence="8">
    <location>
        <begin position="2"/>
        <end position="232"/>
    </location>
</feature>
<dbReference type="PANTHER" id="PTHR42711:SF5">
    <property type="entry name" value="ABC TRANSPORTER ATP-BINDING PROTEIN NATA"/>
    <property type="match status" value="1"/>
</dbReference>
<keyword evidence="10" id="KW-1185">Reference proteome</keyword>
<sequence length="308" mass="32371">MLAAEGLRKRYGGRAALDGFDLRVRPGEITGLIGHNGAGKTTFVEVVTGLVRPDSGRVEVCGISVHDRPRAARALLGVAPQELALYPTVTVREHLRLFAGLVGLRRAAVRRCVESVAEELMLGDVLDRRCAVLSGGQRRRTQAAAALVGAPQVLLLDEPTAGADPETRAALLAAVRARAAAGAAVVYTTHYLPELVDLDATLAVARDGRVVARGERAALTRDLPGEIRVTLDPSAPRPDLPEELRARTRPFGPDGLRVATRNPPADLAAILGAGCAPTAVDVRRPDLDDLYAALAAAAPGRQEVSDAA</sequence>
<dbReference type="GO" id="GO:0046677">
    <property type="term" value="P:response to antibiotic"/>
    <property type="evidence" value="ECO:0007669"/>
    <property type="project" value="UniProtKB-KW"/>
</dbReference>
<dbReference type="Proteomes" id="UP000595703">
    <property type="component" value="Chromosome"/>
</dbReference>
<dbReference type="RefSeq" id="WP_202231903.1">
    <property type="nucleotide sequence ID" value="NZ_AP018365.1"/>
</dbReference>
<evidence type="ECO:0000256" key="4">
    <source>
        <dbReference type="ARBA" id="ARBA00022741"/>
    </source>
</evidence>
<keyword evidence="5 9" id="KW-0067">ATP-binding</keyword>
<dbReference type="GO" id="GO:0016887">
    <property type="term" value="F:ATP hydrolysis activity"/>
    <property type="evidence" value="ECO:0007669"/>
    <property type="project" value="InterPro"/>
</dbReference>
<proteinExistence type="inferred from homology"/>
<dbReference type="GO" id="GO:0005524">
    <property type="term" value="F:ATP binding"/>
    <property type="evidence" value="ECO:0007669"/>
    <property type="project" value="UniProtKB-KW"/>
</dbReference>
<dbReference type="Pfam" id="PF00005">
    <property type="entry name" value="ABC_tran"/>
    <property type="match status" value="1"/>
</dbReference>
<protein>
    <submittedName>
        <fullName evidence="9">Putative ABC transporter ATP-binding protein</fullName>
    </submittedName>
</protein>
<dbReference type="SMART" id="SM00382">
    <property type="entry name" value="AAA"/>
    <property type="match status" value="1"/>
</dbReference>
<evidence type="ECO:0000259" key="8">
    <source>
        <dbReference type="PROSITE" id="PS50893"/>
    </source>
</evidence>
<dbReference type="SUPFAM" id="SSF52540">
    <property type="entry name" value="P-loop containing nucleoside triphosphate hydrolases"/>
    <property type="match status" value="1"/>
</dbReference>
<evidence type="ECO:0000313" key="9">
    <source>
        <dbReference type="EMBL" id="BBA95358.1"/>
    </source>
</evidence>
<dbReference type="InterPro" id="IPR050763">
    <property type="entry name" value="ABC_transporter_ATP-binding"/>
</dbReference>
<organism evidence="9 10">
    <name type="scientific">Actinacidiphila reveromycinica</name>
    <dbReference type="NCBI Taxonomy" id="659352"/>
    <lineage>
        <taxon>Bacteria</taxon>
        <taxon>Bacillati</taxon>
        <taxon>Actinomycetota</taxon>
        <taxon>Actinomycetes</taxon>
        <taxon>Kitasatosporales</taxon>
        <taxon>Streptomycetaceae</taxon>
        <taxon>Actinacidiphila</taxon>
    </lineage>
</organism>
<evidence type="ECO:0000256" key="5">
    <source>
        <dbReference type="ARBA" id="ARBA00022840"/>
    </source>
</evidence>
<reference evidence="9 10" key="3">
    <citation type="journal article" date="2011" name="Nat. Chem. Biol.">
        <title>Reveromycin A biosynthesis uses RevG and RevJ for stereospecific spiroacetal formation.</title>
        <authorList>
            <person name="Takahashi S."/>
            <person name="Toyoda A."/>
            <person name="Sekiyama Y."/>
            <person name="Takagi H."/>
            <person name="Nogawa T."/>
            <person name="Uramoto M."/>
            <person name="Suzuki R."/>
            <person name="Koshino H."/>
            <person name="Kumano T."/>
            <person name="Panthee S."/>
            <person name="Dairi T."/>
            <person name="Ishikawa J."/>
            <person name="Ikeda H."/>
            <person name="Sakaki Y."/>
            <person name="Osada H."/>
        </authorList>
    </citation>
    <scope>NUCLEOTIDE SEQUENCE [LARGE SCALE GENOMIC DNA]</scope>
    <source>
        <strain evidence="9 10">SN-593</strain>
    </source>
</reference>
<reference evidence="9 10" key="4">
    <citation type="journal article" date="2020" name="Sci. Rep.">
        <title>beta-carboline chemical signals induce reveromycin production through a LuxR family regulator in Streptomyces sp. SN-593.</title>
        <authorList>
            <person name="Panthee S."/>
            <person name="Kito N."/>
            <person name="Hayashi T."/>
            <person name="Shimizu T."/>
            <person name="Ishikawa J."/>
            <person name="Hamamoto H."/>
            <person name="Osada H."/>
            <person name="Takahashi S."/>
        </authorList>
    </citation>
    <scope>NUCLEOTIDE SEQUENCE [LARGE SCALE GENOMIC DNA]</scope>
    <source>
        <strain evidence="9 10">SN-593</strain>
    </source>
</reference>
<dbReference type="InterPro" id="IPR003439">
    <property type="entry name" value="ABC_transporter-like_ATP-bd"/>
</dbReference>
<evidence type="ECO:0000256" key="2">
    <source>
        <dbReference type="ARBA" id="ARBA00005417"/>
    </source>
</evidence>
<evidence type="ECO:0000256" key="6">
    <source>
        <dbReference type="ARBA" id="ARBA00023251"/>
    </source>
</evidence>
<dbReference type="InterPro" id="IPR003593">
    <property type="entry name" value="AAA+_ATPase"/>
</dbReference>
<accession>A0A7U3UMN6</accession>
<dbReference type="PANTHER" id="PTHR42711">
    <property type="entry name" value="ABC TRANSPORTER ATP-BINDING PROTEIN"/>
    <property type="match status" value="1"/>
</dbReference>
<reference evidence="9 10" key="2">
    <citation type="journal article" date="2011" name="J. Antibiot.">
        <title>Furaquinocins I and J: novel polyketide isoprenoid hybrid compounds from Streptomyces reveromyceticus SN-593.</title>
        <authorList>
            <person name="Panthee S."/>
            <person name="Takahashi S."/>
            <person name="Takagi H."/>
            <person name="Nogawa T."/>
            <person name="Oowada E."/>
            <person name="Uramoto M."/>
            <person name="Osada H."/>
        </authorList>
    </citation>
    <scope>NUCLEOTIDE SEQUENCE [LARGE SCALE GENOMIC DNA]</scope>
    <source>
        <strain evidence="9 10">SN-593</strain>
    </source>
</reference>